<dbReference type="KEGG" id="bde:BDP_1462"/>
<keyword evidence="2" id="KW-1185">Reference proteome</keyword>
<dbReference type="Proteomes" id="UP000008693">
    <property type="component" value="Chromosome"/>
</dbReference>
<name>D2QB76_BIFDB</name>
<dbReference type="STRING" id="401473.BDP_1462"/>
<proteinExistence type="predicted"/>
<evidence type="ECO:0000313" key="1">
    <source>
        <dbReference type="EMBL" id="ADB10062.1"/>
    </source>
</evidence>
<dbReference type="eggNOG" id="ENOG5031BIG">
    <property type="taxonomic scope" value="Bacteria"/>
</dbReference>
<dbReference type="HOGENOM" id="CLU_1270259_0_0_11"/>
<protein>
    <submittedName>
        <fullName evidence="1">Phage protein</fullName>
    </submittedName>
</protein>
<accession>D2QB76</accession>
<sequence>MRRDALIDLVQAIVHKYGLGDSQAAAEWYNTVRLRWFDDDFEVNPFEQDPNDDYRLRQAIRAKANMLFPEDEAYDPENYLRYLNGLVDRNVHAHGQLTVARAVKRDHNGVRYGRVPNGGETCQFCFMLCSRGFVYRSADSASFHAHANDRCEIVPEFKRGGTAIEEYDPEAMADMWAEAANATGDYEGDAQGKMQKTFAILRAQHPELFTGTDGRIH</sequence>
<dbReference type="Pfam" id="PF25310">
    <property type="entry name" value="VG15"/>
    <property type="match status" value="1"/>
</dbReference>
<dbReference type="AlphaFoldDB" id="D2QB76"/>
<evidence type="ECO:0000313" key="2">
    <source>
        <dbReference type="Proteomes" id="UP000008693"/>
    </source>
</evidence>
<dbReference type="InterPro" id="IPR057369">
    <property type="entry name" value="VG15"/>
</dbReference>
<dbReference type="EMBL" id="CP001750">
    <property type="protein sequence ID" value="ADB10062.1"/>
    <property type="molecule type" value="Genomic_DNA"/>
</dbReference>
<organism evidence="1 2">
    <name type="scientific">Bifidobacterium dentium (strain ATCC 27534 / DSM 20436 / JCM 1195 / Bd1)</name>
    <dbReference type="NCBI Taxonomy" id="401473"/>
    <lineage>
        <taxon>Bacteria</taxon>
        <taxon>Bacillati</taxon>
        <taxon>Actinomycetota</taxon>
        <taxon>Actinomycetes</taxon>
        <taxon>Bifidobacteriales</taxon>
        <taxon>Bifidobacteriaceae</taxon>
        <taxon>Bifidobacterium</taxon>
    </lineage>
</organism>
<reference evidence="1 2" key="1">
    <citation type="journal article" date="2009" name="PLoS Genet.">
        <title>The Bifidobacterium dentium Bd1 genome sequence reflects its genetic adaptation to the human oral cavity.</title>
        <authorList>
            <person name="Ventura M."/>
            <person name="Turroni F."/>
            <person name="Zomer A."/>
            <person name="Foroni E."/>
            <person name="Giubellini V."/>
            <person name="Bottacini F."/>
            <person name="Canchaya C."/>
            <person name="Claesson M.J."/>
            <person name="He F."/>
            <person name="Mantzourani M."/>
            <person name="Mulas L."/>
            <person name="Ferrarini A."/>
            <person name="Gao B."/>
            <person name="Delledonne M."/>
            <person name="Henrissat B."/>
            <person name="Coutinho P."/>
            <person name="Oggioni M."/>
            <person name="Gupta R.S."/>
            <person name="Zhang Z."/>
            <person name="Beighton D."/>
            <person name="Fitzgerald G.F."/>
            <person name="O'Toole P.W."/>
            <person name="van Sinderen D."/>
        </authorList>
    </citation>
    <scope>NUCLEOTIDE SEQUENCE [LARGE SCALE GENOMIC DNA]</scope>
    <source>
        <strain evidence="2">ATCC 27534 / DSM 20436 / JCM 1195 / Bd1</strain>
    </source>
</reference>
<gene>
    <name evidence="1" type="ordered locus">BDP_1462</name>
</gene>